<dbReference type="EMBL" id="CVMT01000009">
    <property type="protein sequence ID" value="CRG91261.1"/>
    <property type="molecule type" value="Genomic_DNA"/>
</dbReference>
<protein>
    <recommendedName>
        <fullName evidence="3">Azaphilone pigments biosynthesis cluster protein L N-terminal domain-containing protein</fullName>
    </recommendedName>
</protein>
<evidence type="ECO:0000313" key="5">
    <source>
        <dbReference type="Proteomes" id="UP000054383"/>
    </source>
</evidence>
<feature type="chain" id="PRO_5006711668" description="Azaphilone pigments biosynthesis cluster protein L N-terminal domain-containing protein" evidence="2">
    <location>
        <begin position="27"/>
        <end position="437"/>
    </location>
</feature>
<gene>
    <name evidence="4" type="ORF">PISL3812_08309</name>
</gene>
<sequence length="437" mass="48405">MAEPIGVASGLLTLAAFAFQSSVTLCETIKSFTSHPKRVRDLLEEIQALIEVLGPLNDRINATTEAGLSALNLPLKRCGDACKDFEKQILKCVSRSGDNRTSFRDWARLRYMSDDIDGFRRLLAGYKLTINVALTDASLRQSSATSESLESHKFLIETARDDLEAHLESIDDKLEQIMERAATESRSDSSELSLMKEERLSTEKCLQICASLSEHIDQLQVKSKRGDYASSLPGSKASPENITNEGLQECKENLVRTAAKLETYMQELMIQMLTKTEANMNSGEDLVDLKRLREEWETTRQCMEICSRADQLLKENVTTIDNYGTGDAVQFMVSTSGQVIHGKNRGLGWRTRQVGGHISDDSVQQLSRDMTSINLRSAGNKETAHGDPISDSVADQTSSEYSQRFGRGFVLTPKTSLDESRAGTSLSTPAAHYSPKN</sequence>
<dbReference type="OrthoDB" id="5068804at2759"/>
<name>A0A0U1M875_TALIS</name>
<keyword evidence="2" id="KW-0732">Signal</keyword>
<evidence type="ECO:0000313" key="4">
    <source>
        <dbReference type="EMBL" id="CRG91261.1"/>
    </source>
</evidence>
<feature type="region of interest" description="Disordered" evidence="1">
    <location>
        <begin position="378"/>
        <end position="437"/>
    </location>
</feature>
<keyword evidence="5" id="KW-1185">Reference proteome</keyword>
<evidence type="ECO:0000256" key="1">
    <source>
        <dbReference type="SAM" id="MobiDB-lite"/>
    </source>
</evidence>
<feature type="compositionally biased region" description="Polar residues" evidence="1">
    <location>
        <begin position="393"/>
        <end position="402"/>
    </location>
</feature>
<proteinExistence type="predicted"/>
<evidence type="ECO:0000256" key="2">
    <source>
        <dbReference type="SAM" id="SignalP"/>
    </source>
</evidence>
<dbReference type="Proteomes" id="UP000054383">
    <property type="component" value="Unassembled WGS sequence"/>
</dbReference>
<feature type="signal peptide" evidence="2">
    <location>
        <begin position="1"/>
        <end position="26"/>
    </location>
</feature>
<evidence type="ECO:0000259" key="3">
    <source>
        <dbReference type="Pfam" id="PF17111"/>
    </source>
</evidence>
<organism evidence="4 5">
    <name type="scientific">Talaromyces islandicus</name>
    <name type="common">Penicillium islandicum</name>
    <dbReference type="NCBI Taxonomy" id="28573"/>
    <lineage>
        <taxon>Eukaryota</taxon>
        <taxon>Fungi</taxon>
        <taxon>Dikarya</taxon>
        <taxon>Ascomycota</taxon>
        <taxon>Pezizomycotina</taxon>
        <taxon>Eurotiomycetes</taxon>
        <taxon>Eurotiomycetidae</taxon>
        <taxon>Eurotiales</taxon>
        <taxon>Trichocomaceae</taxon>
        <taxon>Talaromyces</taxon>
        <taxon>Talaromyces sect. Islandici</taxon>
    </lineage>
</organism>
<dbReference type="Pfam" id="PF17111">
    <property type="entry name" value="PigL_N"/>
    <property type="match status" value="1"/>
</dbReference>
<dbReference type="OMA" id="QCMDICS"/>
<dbReference type="STRING" id="28573.A0A0U1M875"/>
<dbReference type="AlphaFoldDB" id="A0A0U1M875"/>
<feature type="domain" description="Azaphilone pigments biosynthesis cluster protein L N-terminal" evidence="3">
    <location>
        <begin position="2"/>
        <end position="210"/>
    </location>
</feature>
<accession>A0A0U1M875</accession>
<dbReference type="InterPro" id="IPR031348">
    <property type="entry name" value="PigL_N"/>
</dbReference>
<reference evidence="4 5" key="1">
    <citation type="submission" date="2015-04" db="EMBL/GenBank/DDBJ databases">
        <authorList>
            <person name="Syromyatnikov M.Y."/>
            <person name="Popov V.N."/>
        </authorList>
    </citation>
    <scope>NUCLEOTIDE SEQUENCE [LARGE SCALE GENOMIC DNA]</scope>
    <source>
        <strain evidence="4">WF-38-12</strain>
    </source>
</reference>